<organism evidence="6">
    <name type="scientific">uncultured Sphingomonas sp</name>
    <dbReference type="NCBI Taxonomy" id="158754"/>
    <lineage>
        <taxon>Bacteria</taxon>
        <taxon>Pseudomonadati</taxon>
        <taxon>Pseudomonadota</taxon>
        <taxon>Alphaproteobacteria</taxon>
        <taxon>Sphingomonadales</taxon>
        <taxon>Sphingomonadaceae</taxon>
        <taxon>Sphingomonas</taxon>
        <taxon>environmental samples</taxon>
    </lineage>
</organism>
<dbReference type="Pfam" id="PF04279">
    <property type="entry name" value="IspA"/>
    <property type="match status" value="1"/>
</dbReference>
<evidence type="ECO:0000256" key="2">
    <source>
        <dbReference type="ARBA" id="ARBA00022692"/>
    </source>
</evidence>
<evidence type="ECO:0000256" key="3">
    <source>
        <dbReference type="ARBA" id="ARBA00022989"/>
    </source>
</evidence>
<dbReference type="AlphaFoldDB" id="A0A6J4SBR3"/>
<feature type="transmembrane region" description="Helical" evidence="5">
    <location>
        <begin position="183"/>
        <end position="202"/>
    </location>
</feature>
<feature type="transmembrane region" description="Helical" evidence="5">
    <location>
        <begin position="158"/>
        <end position="176"/>
    </location>
</feature>
<feature type="transmembrane region" description="Helical" evidence="5">
    <location>
        <begin position="214"/>
        <end position="232"/>
    </location>
</feature>
<dbReference type="InterPro" id="IPR006008">
    <property type="entry name" value="YciB"/>
</dbReference>
<dbReference type="PANTHER" id="PTHR36917">
    <property type="entry name" value="INTRACELLULAR SEPTATION PROTEIN A-RELATED"/>
    <property type="match status" value="1"/>
</dbReference>
<evidence type="ECO:0008006" key="7">
    <source>
        <dbReference type="Google" id="ProtNLM"/>
    </source>
</evidence>
<evidence type="ECO:0000256" key="4">
    <source>
        <dbReference type="ARBA" id="ARBA00023136"/>
    </source>
</evidence>
<keyword evidence="3 5" id="KW-1133">Transmembrane helix</keyword>
<sequence>MTTGPRMWLYKRPFCVGFHEGLVLLDARLSGLTSSLWIDGEEVATDFTPAAGPEAVRNHRLHASLPDGRAVDVEAGYVSWTNAGIAVRVEGQLVHESHPGRRIAYPARAAKMIAQQTADGQAAYDIDKLSRNKVPIIVDIATGLLFFVVAKLTDLRTAALVGAAIGIALVIAQRFVKVDLLGGLAMFGIVMLLISAGFAIAFEDDELIKQRSTIVGLIGAACFLFDGLVLRGRRLGHGLNRYLAYTDIDERRLAIAMGVLGVFTALANFAVVRLVSTDAWLFYTTFLDLPLVMAGVLVAVKWARSRPPLPATA</sequence>
<accession>A0A6J4SBR3</accession>
<evidence type="ECO:0000313" key="6">
    <source>
        <dbReference type="EMBL" id="CAA9494735.1"/>
    </source>
</evidence>
<reference evidence="6" key="1">
    <citation type="submission" date="2020-02" db="EMBL/GenBank/DDBJ databases">
        <authorList>
            <person name="Meier V. D."/>
        </authorList>
    </citation>
    <scope>NUCLEOTIDE SEQUENCE</scope>
    <source>
        <strain evidence="6">AVDCRST_MAG09</strain>
    </source>
</reference>
<keyword evidence="2 5" id="KW-0812">Transmembrane</keyword>
<feature type="transmembrane region" description="Helical" evidence="5">
    <location>
        <begin position="280"/>
        <end position="300"/>
    </location>
</feature>
<dbReference type="RefSeq" id="WP_294171824.1">
    <property type="nucleotide sequence ID" value="NZ_CADCVZ010000008.1"/>
</dbReference>
<name>A0A6J4SBR3_9SPHN</name>
<dbReference type="PANTHER" id="PTHR36917:SF1">
    <property type="entry name" value="INNER MEMBRANE-SPANNING PROTEIN YCIB"/>
    <property type="match status" value="1"/>
</dbReference>
<feature type="transmembrane region" description="Helical" evidence="5">
    <location>
        <begin position="253"/>
        <end position="274"/>
    </location>
</feature>
<evidence type="ECO:0000256" key="1">
    <source>
        <dbReference type="ARBA" id="ARBA00022475"/>
    </source>
</evidence>
<keyword evidence="4 5" id="KW-0472">Membrane</keyword>
<dbReference type="EMBL" id="CADCVZ010000008">
    <property type="protein sequence ID" value="CAA9494735.1"/>
    <property type="molecule type" value="Genomic_DNA"/>
</dbReference>
<evidence type="ECO:0000256" key="5">
    <source>
        <dbReference type="SAM" id="Phobius"/>
    </source>
</evidence>
<protein>
    <recommendedName>
        <fullName evidence="7">Intracellular septation protein A</fullName>
    </recommendedName>
</protein>
<keyword evidence="1" id="KW-1003">Cell membrane</keyword>
<proteinExistence type="predicted"/>
<gene>
    <name evidence="6" type="ORF">AVDCRST_MAG09-333</name>
</gene>
<dbReference type="GO" id="GO:0005886">
    <property type="term" value="C:plasma membrane"/>
    <property type="evidence" value="ECO:0007669"/>
    <property type="project" value="TreeGrafter"/>
</dbReference>